<sequence length="232" mass="27046">MLKINNQLYTIASIFFFLCCCCLIFDSSEALYIVKGGMELAFFMAYLIIVREKVEWILVLFWLFFIIPRFIAFFYEDAYYGILTTVLRILAYIMLVFYVYPKQKGLKSKRLDNVVYMLILAVNIYGIYGVLDVINPFLDSNNMLLAYILYGASLVLLGVFSFRYFLLQDLRSKYFLGFVAFMTCSEVFAIITHYLNFVGTSYFRSFFYAYGLCLGVIAFVLKNKKEAVLDLD</sequence>
<comment type="caution">
    <text evidence="2">The sequence shown here is derived from an EMBL/GenBank/DDBJ whole genome shotgun (WGS) entry which is preliminary data.</text>
</comment>
<dbReference type="RefSeq" id="WP_290270517.1">
    <property type="nucleotide sequence ID" value="NZ_JAUFQP010000010.1"/>
</dbReference>
<name>A0ABV5H3Q1_9FLAO</name>
<evidence type="ECO:0000313" key="2">
    <source>
        <dbReference type="EMBL" id="MFB9106504.1"/>
    </source>
</evidence>
<keyword evidence="3" id="KW-1185">Reference proteome</keyword>
<keyword evidence="1" id="KW-0472">Membrane</keyword>
<dbReference type="EMBL" id="JBHMFA010000017">
    <property type="protein sequence ID" value="MFB9106504.1"/>
    <property type="molecule type" value="Genomic_DNA"/>
</dbReference>
<evidence type="ECO:0000313" key="3">
    <source>
        <dbReference type="Proteomes" id="UP001589590"/>
    </source>
</evidence>
<feature type="transmembrane region" description="Helical" evidence="1">
    <location>
        <begin position="56"/>
        <end position="75"/>
    </location>
</feature>
<feature type="transmembrane region" description="Helical" evidence="1">
    <location>
        <begin position="174"/>
        <end position="195"/>
    </location>
</feature>
<keyword evidence="1" id="KW-0812">Transmembrane</keyword>
<feature type="transmembrane region" description="Helical" evidence="1">
    <location>
        <begin position="81"/>
        <end position="101"/>
    </location>
</feature>
<reference evidence="2 3" key="1">
    <citation type="submission" date="2024-09" db="EMBL/GenBank/DDBJ databases">
        <authorList>
            <person name="Sun Q."/>
            <person name="Mori K."/>
        </authorList>
    </citation>
    <scope>NUCLEOTIDE SEQUENCE [LARGE SCALE GENOMIC DNA]</scope>
    <source>
        <strain evidence="2 3">CECT 8300</strain>
    </source>
</reference>
<gene>
    <name evidence="2" type="ORF">ACFFU1_16470</name>
</gene>
<proteinExistence type="predicted"/>
<accession>A0ABV5H3Q1</accession>
<evidence type="ECO:0000256" key="1">
    <source>
        <dbReference type="SAM" id="Phobius"/>
    </source>
</evidence>
<feature type="transmembrane region" description="Helical" evidence="1">
    <location>
        <begin position="32"/>
        <end position="49"/>
    </location>
</feature>
<organism evidence="2 3">
    <name type="scientific">Algibacter miyuki</name>
    <dbReference type="NCBI Taxonomy" id="1306933"/>
    <lineage>
        <taxon>Bacteria</taxon>
        <taxon>Pseudomonadati</taxon>
        <taxon>Bacteroidota</taxon>
        <taxon>Flavobacteriia</taxon>
        <taxon>Flavobacteriales</taxon>
        <taxon>Flavobacteriaceae</taxon>
        <taxon>Algibacter</taxon>
    </lineage>
</organism>
<feature type="transmembrane region" description="Helical" evidence="1">
    <location>
        <begin position="7"/>
        <end position="26"/>
    </location>
</feature>
<feature type="transmembrane region" description="Helical" evidence="1">
    <location>
        <begin position="143"/>
        <end position="162"/>
    </location>
</feature>
<feature type="transmembrane region" description="Helical" evidence="1">
    <location>
        <begin position="201"/>
        <end position="221"/>
    </location>
</feature>
<evidence type="ECO:0008006" key="4">
    <source>
        <dbReference type="Google" id="ProtNLM"/>
    </source>
</evidence>
<keyword evidence="1" id="KW-1133">Transmembrane helix</keyword>
<protein>
    <recommendedName>
        <fullName evidence="4">YhhN-like protein</fullName>
    </recommendedName>
</protein>
<feature type="transmembrane region" description="Helical" evidence="1">
    <location>
        <begin position="113"/>
        <end position="131"/>
    </location>
</feature>
<dbReference type="Proteomes" id="UP001589590">
    <property type="component" value="Unassembled WGS sequence"/>
</dbReference>